<keyword evidence="4" id="KW-0812">Transmembrane</keyword>
<dbReference type="Proteomes" id="UP000321204">
    <property type="component" value="Chromosome"/>
</dbReference>
<keyword evidence="1" id="KW-0547">Nucleotide-binding</keyword>
<dbReference type="EMBL" id="CP042433">
    <property type="protein sequence ID" value="QEC58287.1"/>
    <property type="molecule type" value="Genomic_DNA"/>
</dbReference>
<dbReference type="PANTHER" id="PTHR11361">
    <property type="entry name" value="DNA MISMATCH REPAIR PROTEIN MUTS FAMILY MEMBER"/>
    <property type="match status" value="1"/>
</dbReference>
<feature type="transmembrane region" description="Helical" evidence="4">
    <location>
        <begin position="241"/>
        <end position="258"/>
    </location>
</feature>
<keyword evidence="4" id="KW-1133">Transmembrane helix</keyword>
<dbReference type="GO" id="GO:0006298">
    <property type="term" value="P:mismatch repair"/>
    <property type="evidence" value="ECO:0007669"/>
    <property type="project" value="InterPro"/>
</dbReference>
<sequence length="603" mass="68676">MNFMQATRQEQYRNELEKYNVLLRQLEQKRMRLGWLRLGVFVATILITYKVFTTYGAAGFLPAIIGLASLLYLVSIDVVNNAKIRNTRMLIQINEEELRALNHQFGNREEGHHFLPKEHAYAADIDLFGPASIFQWLNRCYTEQGQTLLAQNLLHAQATELVLLRQDALKELTPMLDWRQQAQAFAMQKKITLATENRIQHWAAEEEKHFRHRGWKFVVIAYSFVTLSSAVAAMAGYIPGTIFSGLFLIYLITSVILSRNTVKPYVQLAGIVKEIAALQNFLSWFEKPSFTTPHLQTLQRSIKPELTSASLAIKKLKAILDRFDLRVSIVGVLFFNPFLLWDVRQMMALNRWRKENKTFLPLWFKAIAEVELLHSFSTLHFNEPQWCFPNLVTNDFTIDGTAIGHPLLPDAQRITNDFALKGKAKIDLITGSNMAGKSTFLRSLGVNVVLAQTGAPVCARSFTLSPVQLMSSMRIADNLAENTSTFYAELKKLRTVIEAVKTHEPLFILLDEILRGTNSFDRHKGSAALIQQLIKEDAVAVIATHDVELAQLEERYSSSVENYHFDVEVEGEELYFDYKLKPGVCRSINASLLMKKIGIEMTE</sequence>
<evidence type="ECO:0000313" key="7">
    <source>
        <dbReference type="Proteomes" id="UP000321204"/>
    </source>
</evidence>
<dbReference type="SUPFAM" id="SSF52540">
    <property type="entry name" value="P-loop containing nucleoside triphosphate hydrolases"/>
    <property type="match status" value="1"/>
</dbReference>
<keyword evidence="4" id="KW-0472">Membrane</keyword>
<dbReference type="OrthoDB" id="9802448at2"/>
<dbReference type="GO" id="GO:0005524">
    <property type="term" value="F:ATP binding"/>
    <property type="evidence" value="ECO:0007669"/>
    <property type="project" value="UniProtKB-KW"/>
</dbReference>
<evidence type="ECO:0000256" key="4">
    <source>
        <dbReference type="SAM" id="Phobius"/>
    </source>
</evidence>
<dbReference type="Gene3D" id="3.40.50.300">
    <property type="entry name" value="P-loop containing nucleotide triphosphate hydrolases"/>
    <property type="match status" value="1"/>
</dbReference>
<gene>
    <name evidence="6" type="ORF">FSB75_21040</name>
</gene>
<feature type="transmembrane region" description="Helical" evidence="4">
    <location>
        <begin position="217"/>
        <end position="235"/>
    </location>
</feature>
<feature type="transmembrane region" description="Helical" evidence="4">
    <location>
        <begin position="323"/>
        <end position="341"/>
    </location>
</feature>
<organism evidence="6 7">
    <name type="scientific">Flavisolibacter ginsenosidimutans</name>
    <dbReference type="NCBI Taxonomy" id="661481"/>
    <lineage>
        <taxon>Bacteria</taxon>
        <taxon>Pseudomonadati</taxon>
        <taxon>Bacteroidota</taxon>
        <taxon>Chitinophagia</taxon>
        <taxon>Chitinophagales</taxon>
        <taxon>Chitinophagaceae</taxon>
        <taxon>Flavisolibacter</taxon>
    </lineage>
</organism>
<dbReference type="InterPro" id="IPR000432">
    <property type="entry name" value="DNA_mismatch_repair_MutS_C"/>
</dbReference>
<reference evidence="6 7" key="1">
    <citation type="journal article" date="2015" name="Int. J. Syst. Evol. Microbiol.">
        <title>Flavisolibacter ginsenosidimutans sp. nov., with ginsenoside-converting activity isolated from soil used for cultivating ginseng.</title>
        <authorList>
            <person name="Zhao Y."/>
            <person name="Liu Q."/>
            <person name="Kang M.S."/>
            <person name="Jin F."/>
            <person name="Yu H."/>
            <person name="Im W.T."/>
        </authorList>
    </citation>
    <scope>NUCLEOTIDE SEQUENCE [LARGE SCALE GENOMIC DNA]</scope>
    <source>
        <strain evidence="6 7">Gsoil 636</strain>
    </source>
</reference>
<evidence type="ECO:0000313" key="6">
    <source>
        <dbReference type="EMBL" id="QEC58287.1"/>
    </source>
</evidence>
<protein>
    <recommendedName>
        <fullName evidence="5">DNA mismatch repair proteins mutS family domain-containing protein</fullName>
    </recommendedName>
</protein>
<proteinExistence type="predicted"/>
<dbReference type="InterPro" id="IPR045076">
    <property type="entry name" value="MutS"/>
</dbReference>
<evidence type="ECO:0000256" key="1">
    <source>
        <dbReference type="ARBA" id="ARBA00022741"/>
    </source>
</evidence>
<evidence type="ECO:0000259" key="5">
    <source>
        <dbReference type="SMART" id="SM00534"/>
    </source>
</evidence>
<dbReference type="GO" id="GO:0030983">
    <property type="term" value="F:mismatched DNA binding"/>
    <property type="evidence" value="ECO:0007669"/>
    <property type="project" value="InterPro"/>
</dbReference>
<accession>A0A5B8UNN8</accession>
<keyword evidence="3" id="KW-0238">DNA-binding</keyword>
<dbReference type="GO" id="GO:0005829">
    <property type="term" value="C:cytosol"/>
    <property type="evidence" value="ECO:0007669"/>
    <property type="project" value="TreeGrafter"/>
</dbReference>
<dbReference type="PANTHER" id="PTHR11361:SF99">
    <property type="entry name" value="DNA MISMATCH REPAIR PROTEIN"/>
    <property type="match status" value="1"/>
</dbReference>
<dbReference type="Pfam" id="PF00488">
    <property type="entry name" value="MutS_V"/>
    <property type="match status" value="1"/>
</dbReference>
<dbReference type="SMART" id="SM00534">
    <property type="entry name" value="MUTSac"/>
    <property type="match status" value="1"/>
</dbReference>
<evidence type="ECO:0000256" key="2">
    <source>
        <dbReference type="ARBA" id="ARBA00022840"/>
    </source>
</evidence>
<feature type="transmembrane region" description="Helical" evidence="4">
    <location>
        <begin position="34"/>
        <end position="52"/>
    </location>
</feature>
<dbReference type="CDD" id="cd03283">
    <property type="entry name" value="ABC_MutS-like"/>
    <property type="match status" value="1"/>
</dbReference>
<dbReference type="GO" id="GO:0140664">
    <property type="term" value="F:ATP-dependent DNA damage sensor activity"/>
    <property type="evidence" value="ECO:0007669"/>
    <property type="project" value="InterPro"/>
</dbReference>
<name>A0A5B8UNN8_9BACT</name>
<feature type="domain" description="DNA mismatch repair proteins mutS family" evidence="5">
    <location>
        <begin position="424"/>
        <end position="603"/>
    </location>
</feature>
<dbReference type="KEGG" id="fgg:FSB75_21040"/>
<keyword evidence="2" id="KW-0067">ATP-binding</keyword>
<dbReference type="InterPro" id="IPR027417">
    <property type="entry name" value="P-loop_NTPase"/>
</dbReference>
<dbReference type="AlphaFoldDB" id="A0A5B8UNN8"/>
<evidence type="ECO:0000256" key="3">
    <source>
        <dbReference type="ARBA" id="ARBA00023125"/>
    </source>
</evidence>
<keyword evidence="7" id="KW-1185">Reference proteome</keyword>
<feature type="transmembrane region" description="Helical" evidence="4">
    <location>
        <begin position="58"/>
        <end position="79"/>
    </location>
</feature>